<proteinExistence type="inferred from homology"/>
<dbReference type="SUPFAM" id="SSF53756">
    <property type="entry name" value="UDP-Glycosyltransferase/glycogen phosphorylase"/>
    <property type="match status" value="1"/>
</dbReference>
<keyword evidence="2 3" id="KW-0808">Transferase</keyword>
<evidence type="ECO:0000256" key="4">
    <source>
        <dbReference type="RuleBase" id="RU362057"/>
    </source>
</evidence>
<dbReference type="InterPro" id="IPR002213">
    <property type="entry name" value="UDP_glucos_trans"/>
</dbReference>
<dbReference type="EMBL" id="OZ019900">
    <property type="protein sequence ID" value="CAK9235685.1"/>
    <property type="molecule type" value="Genomic_DNA"/>
</dbReference>
<evidence type="ECO:0000256" key="1">
    <source>
        <dbReference type="ARBA" id="ARBA00009995"/>
    </source>
</evidence>
<keyword evidence="6" id="KW-1185">Reference proteome</keyword>
<reference evidence="5" key="1">
    <citation type="submission" date="2024-02" db="EMBL/GenBank/DDBJ databases">
        <authorList>
            <consortium name="ELIXIR-Norway"/>
            <consortium name="Elixir Norway"/>
        </authorList>
    </citation>
    <scope>NUCLEOTIDE SEQUENCE</scope>
</reference>
<name>A0ABP0V220_9BRYO</name>
<accession>A0ABP0V220</accession>
<dbReference type="Gene3D" id="3.40.50.2000">
    <property type="entry name" value="Glycogen Phosphorylase B"/>
    <property type="match status" value="2"/>
</dbReference>
<evidence type="ECO:0000256" key="2">
    <source>
        <dbReference type="ARBA" id="ARBA00022679"/>
    </source>
</evidence>
<dbReference type="EC" id="2.4.1.-" evidence="4"/>
<dbReference type="InterPro" id="IPR035595">
    <property type="entry name" value="UDP_glycos_trans_CS"/>
</dbReference>
<gene>
    <name evidence="5" type="ORF">CSSPTR1EN2_LOCUS22840</name>
</gene>
<organism evidence="5 6">
    <name type="scientific">Sphagnum troendelagicum</name>
    <dbReference type="NCBI Taxonomy" id="128251"/>
    <lineage>
        <taxon>Eukaryota</taxon>
        <taxon>Viridiplantae</taxon>
        <taxon>Streptophyta</taxon>
        <taxon>Embryophyta</taxon>
        <taxon>Bryophyta</taxon>
        <taxon>Sphagnophytina</taxon>
        <taxon>Sphagnopsida</taxon>
        <taxon>Sphagnales</taxon>
        <taxon>Sphagnaceae</taxon>
        <taxon>Sphagnum</taxon>
    </lineage>
</organism>
<dbReference type="Proteomes" id="UP001497512">
    <property type="component" value="Chromosome 8"/>
</dbReference>
<sequence>MTSHEESNHVKAGAHVVAFPIPAGGHHARFVPFVKLLARNGLTITVITTTNYLAKMQQSLVESNSLEVRHNIRVVGFDLPPEYSEIKSDTFLTVLRAVANLKDPLRHMMKELMEYGLTNGIDESPDSHLLRPPVCFISDFSLPWTQDIADEFNLPRYSFYPSTHFLSLVFSLREFNAQGRLPPKDGAPFMIPGFAPILPSDLPKSLLHSNAKLVYEGERLREATGVLVNTAYELESSIIDGLQEMLRKESEGNETGHVPKILTIGPLVYENFRFSGGDQPLRERVQQAAEDDNVECLHWLTEQPEASVLYICLGSMSTFPTQQIGEFASGLEASGVHFLWVLKVPSSEESAALYIATFLPEGFIERTKDRGLIYTSWAPQLQILANPAIGGYLTQCGWNSITESIAMGVPMIGWPIWADHMLNRILCVDVLDIALSVPNASDDATLVESSTLVGHEEIERVIRLLMGDTRGQVIKKNVEELSKIVEMATRPEGSSWKNLLHFLEEVNSLSLINK</sequence>
<evidence type="ECO:0000313" key="5">
    <source>
        <dbReference type="EMBL" id="CAK9235685.1"/>
    </source>
</evidence>
<comment type="similarity">
    <text evidence="1 3">Belongs to the UDP-glycosyltransferase family.</text>
</comment>
<dbReference type="PANTHER" id="PTHR48045">
    <property type="entry name" value="UDP-GLYCOSYLTRANSFERASE 72B1"/>
    <property type="match status" value="1"/>
</dbReference>
<dbReference type="CDD" id="cd03784">
    <property type="entry name" value="GT1_Gtf-like"/>
    <property type="match status" value="1"/>
</dbReference>
<dbReference type="PROSITE" id="PS00375">
    <property type="entry name" value="UDPGT"/>
    <property type="match status" value="1"/>
</dbReference>
<evidence type="ECO:0000313" key="6">
    <source>
        <dbReference type="Proteomes" id="UP001497512"/>
    </source>
</evidence>
<dbReference type="PANTHER" id="PTHR48045:SF31">
    <property type="entry name" value="UDP-GLYCOSYLTRANSFERASE 76B1-LIKE"/>
    <property type="match status" value="1"/>
</dbReference>
<keyword evidence="3" id="KW-0328">Glycosyltransferase</keyword>
<evidence type="ECO:0000256" key="3">
    <source>
        <dbReference type="RuleBase" id="RU003718"/>
    </source>
</evidence>
<protein>
    <recommendedName>
        <fullName evidence="4">Glycosyltransferase</fullName>
        <ecNumber evidence="4">2.4.1.-</ecNumber>
    </recommendedName>
</protein>
<dbReference type="Pfam" id="PF00201">
    <property type="entry name" value="UDPGT"/>
    <property type="match status" value="1"/>
</dbReference>